<feature type="transmembrane region" description="Helical" evidence="1">
    <location>
        <begin position="130"/>
        <end position="150"/>
    </location>
</feature>
<keyword evidence="4" id="KW-1185">Reference proteome</keyword>
<comment type="caution">
    <text evidence="3">The sequence shown here is derived from an EMBL/GenBank/DDBJ whole genome shotgun (WGS) entry which is preliminary data.</text>
</comment>
<dbReference type="Pfam" id="PF20151">
    <property type="entry name" value="DUF6533"/>
    <property type="match status" value="1"/>
</dbReference>
<evidence type="ECO:0000313" key="3">
    <source>
        <dbReference type="EMBL" id="KAF9073824.1"/>
    </source>
</evidence>
<feature type="domain" description="DUF6533" evidence="2">
    <location>
        <begin position="25"/>
        <end position="71"/>
    </location>
</feature>
<gene>
    <name evidence="3" type="ORF">BDP27DRAFT_1288748</name>
</gene>
<keyword evidence="1" id="KW-0472">Membrane</keyword>
<dbReference type="OrthoDB" id="3258294at2759"/>
<evidence type="ECO:0000256" key="1">
    <source>
        <dbReference type="SAM" id="Phobius"/>
    </source>
</evidence>
<protein>
    <recommendedName>
        <fullName evidence="2">DUF6533 domain-containing protein</fullName>
    </recommendedName>
</protein>
<name>A0A9P5Q2Y6_9AGAR</name>
<dbReference type="AlphaFoldDB" id="A0A9P5Q2Y6"/>
<organism evidence="3 4">
    <name type="scientific">Rhodocollybia butyracea</name>
    <dbReference type="NCBI Taxonomy" id="206335"/>
    <lineage>
        <taxon>Eukaryota</taxon>
        <taxon>Fungi</taxon>
        <taxon>Dikarya</taxon>
        <taxon>Basidiomycota</taxon>
        <taxon>Agaricomycotina</taxon>
        <taxon>Agaricomycetes</taxon>
        <taxon>Agaricomycetidae</taxon>
        <taxon>Agaricales</taxon>
        <taxon>Marasmiineae</taxon>
        <taxon>Omphalotaceae</taxon>
        <taxon>Rhodocollybia</taxon>
    </lineage>
</organism>
<dbReference type="EMBL" id="JADNRY010000016">
    <property type="protein sequence ID" value="KAF9073824.1"/>
    <property type="molecule type" value="Genomic_DNA"/>
</dbReference>
<evidence type="ECO:0000259" key="2">
    <source>
        <dbReference type="Pfam" id="PF20151"/>
    </source>
</evidence>
<feature type="transmembrane region" description="Helical" evidence="1">
    <location>
        <begin position="20"/>
        <end position="40"/>
    </location>
</feature>
<dbReference type="InterPro" id="IPR045340">
    <property type="entry name" value="DUF6533"/>
</dbReference>
<reference evidence="3" key="1">
    <citation type="submission" date="2020-11" db="EMBL/GenBank/DDBJ databases">
        <authorList>
            <consortium name="DOE Joint Genome Institute"/>
            <person name="Ahrendt S."/>
            <person name="Riley R."/>
            <person name="Andreopoulos W."/>
            <person name="Labutti K."/>
            <person name="Pangilinan J."/>
            <person name="Ruiz-Duenas F.J."/>
            <person name="Barrasa J.M."/>
            <person name="Sanchez-Garcia M."/>
            <person name="Camarero S."/>
            <person name="Miyauchi S."/>
            <person name="Serrano A."/>
            <person name="Linde D."/>
            <person name="Babiker R."/>
            <person name="Drula E."/>
            <person name="Ayuso-Fernandez I."/>
            <person name="Pacheco R."/>
            <person name="Padilla G."/>
            <person name="Ferreira P."/>
            <person name="Barriuso J."/>
            <person name="Kellner H."/>
            <person name="Castanera R."/>
            <person name="Alfaro M."/>
            <person name="Ramirez L."/>
            <person name="Pisabarro A.G."/>
            <person name="Kuo A."/>
            <person name="Tritt A."/>
            <person name="Lipzen A."/>
            <person name="He G."/>
            <person name="Yan M."/>
            <person name="Ng V."/>
            <person name="Cullen D."/>
            <person name="Martin F."/>
            <person name="Rosso M.-N."/>
            <person name="Henrissat B."/>
            <person name="Hibbett D."/>
            <person name="Martinez A.T."/>
            <person name="Grigoriev I.V."/>
        </authorList>
    </citation>
    <scope>NUCLEOTIDE SEQUENCE</scope>
    <source>
        <strain evidence="3">AH 40177</strain>
    </source>
</reference>
<sequence length="317" mass="35808">MSTSTSQVTDSAFLALYRANLVPLYVCLVAFTWGLHDYFVTLQDEIKYYIWPQKLNFSKFLFLWIRYYTLVLLLFDVIQIHAFTLPGVTSDDVCVAMDSVIRMVGALSLWSVEIIMQLRVYALFNCSRRVAILNFMLFLGSIAGFFYVLIFNADRRRAVIADAIRLPLPGCPVISKSIEWAQWVPATAYEGILFGFALYKTASSTTERLRKGNQLSLYSLILRDNLVYFFGVACLLVVNNLMVVGVTHIPWFSYGPFHAAVGILTTRMLLNLRKASCQSVMVSSGLVIDANITDRAPLEPWQVPAHHPEDDSTFSPP</sequence>
<evidence type="ECO:0000313" key="4">
    <source>
        <dbReference type="Proteomes" id="UP000772434"/>
    </source>
</evidence>
<keyword evidence="1" id="KW-0812">Transmembrane</keyword>
<proteinExistence type="predicted"/>
<feature type="transmembrane region" description="Helical" evidence="1">
    <location>
        <begin position="220"/>
        <end position="239"/>
    </location>
</feature>
<feature type="transmembrane region" description="Helical" evidence="1">
    <location>
        <begin position="100"/>
        <end position="118"/>
    </location>
</feature>
<feature type="transmembrane region" description="Helical" evidence="1">
    <location>
        <begin position="61"/>
        <end position="80"/>
    </location>
</feature>
<keyword evidence="1" id="KW-1133">Transmembrane helix</keyword>
<accession>A0A9P5Q2Y6</accession>
<dbReference type="Proteomes" id="UP000772434">
    <property type="component" value="Unassembled WGS sequence"/>
</dbReference>